<dbReference type="EC" id="6.3.5.4" evidence="2"/>
<dbReference type="EMBL" id="BA000039">
    <property type="protein sequence ID" value="BAC07797.1"/>
    <property type="molecule type" value="Genomic_DNA"/>
</dbReference>
<dbReference type="Pfam" id="PF13537">
    <property type="entry name" value="GATase_7"/>
    <property type="match status" value="1"/>
</dbReference>
<dbReference type="AlphaFoldDB" id="Q8DM79"/>
<dbReference type="GO" id="GO:0006529">
    <property type="term" value="P:asparagine biosynthetic process"/>
    <property type="evidence" value="ECO:0007669"/>
    <property type="project" value="UniProtKB-KW"/>
</dbReference>
<dbReference type="PANTHER" id="PTHR43284:SF1">
    <property type="entry name" value="ASPARAGINE SYNTHETASE"/>
    <property type="match status" value="1"/>
</dbReference>
<keyword evidence="7" id="KW-1185">Reference proteome</keyword>
<dbReference type="KEGG" id="tel:tlr0244"/>
<dbReference type="SUPFAM" id="SSF52402">
    <property type="entry name" value="Adenine nucleotide alpha hydrolases-like"/>
    <property type="match status" value="1"/>
</dbReference>
<dbReference type="GO" id="GO:0004066">
    <property type="term" value="F:asparagine synthase (glutamine-hydrolyzing) activity"/>
    <property type="evidence" value="ECO:0007669"/>
    <property type="project" value="UniProtKB-EC"/>
</dbReference>
<dbReference type="InterPro" id="IPR014729">
    <property type="entry name" value="Rossmann-like_a/b/a_fold"/>
</dbReference>
<comment type="pathway">
    <text evidence="1">Amino-acid biosynthesis; L-asparagine biosynthesis; L-asparagine from L-aspartate (L-Gln route): step 1/1.</text>
</comment>
<dbReference type="PROSITE" id="PS51278">
    <property type="entry name" value="GATASE_TYPE_2"/>
    <property type="match status" value="1"/>
</dbReference>
<evidence type="ECO:0000256" key="4">
    <source>
        <dbReference type="ARBA" id="ARBA00048741"/>
    </source>
</evidence>
<organism evidence="6 7">
    <name type="scientific">Thermosynechococcus vestitus (strain NIES-2133 / IAM M-273 / BP-1)</name>
    <dbReference type="NCBI Taxonomy" id="197221"/>
    <lineage>
        <taxon>Bacteria</taxon>
        <taxon>Bacillati</taxon>
        <taxon>Cyanobacteriota</taxon>
        <taxon>Cyanophyceae</taxon>
        <taxon>Acaryochloridales</taxon>
        <taxon>Thermosynechococcaceae</taxon>
        <taxon>Thermosynechococcus</taxon>
    </lineage>
</organism>
<dbReference type="InterPro" id="IPR051786">
    <property type="entry name" value="ASN_synthetase/amidase"/>
</dbReference>
<evidence type="ECO:0000256" key="2">
    <source>
        <dbReference type="ARBA" id="ARBA00012737"/>
    </source>
</evidence>
<evidence type="ECO:0000256" key="3">
    <source>
        <dbReference type="ARBA" id="ARBA00022888"/>
    </source>
</evidence>
<dbReference type="Gene3D" id="3.60.20.10">
    <property type="entry name" value="Glutamine Phosphoribosylpyrophosphate, subunit 1, domain 1"/>
    <property type="match status" value="1"/>
</dbReference>
<evidence type="ECO:0000259" key="5">
    <source>
        <dbReference type="PROSITE" id="PS51278"/>
    </source>
</evidence>
<dbReference type="Gene3D" id="3.40.50.620">
    <property type="entry name" value="HUPs"/>
    <property type="match status" value="1"/>
</dbReference>
<keyword evidence="3" id="KW-0028">Amino-acid biosynthesis</keyword>
<dbReference type="PANTHER" id="PTHR43284">
    <property type="entry name" value="ASPARAGINE SYNTHETASE (GLUTAMINE-HYDROLYZING)"/>
    <property type="match status" value="1"/>
</dbReference>
<evidence type="ECO:0000256" key="1">
    <source>
        <dbReference type="ARBA" id="ARBA00005187"/>
    </source>
</evidence>
<reference evidence="6 7" key="1">
    <citation type="journal article" date="2002" name="DNA Res.">
        <title>Complete genome structure of the thermophilic cyanobacterium Thermosynechococcus elongatus BP-1.</title>
        <authorList>
            <person name="Nakamura Y."/>
            <person name="Kaneko T."/>
            <person name="Sato S."/>
            <person name="Ikeuchi M."/>
            <person name="Katoh H."/>
            <person name="Sasamoto S."/>
            <person name="Watanabe A."/>
            <person name="Iriguchi M."/>
            <person name="Kawashima K."/>
            <person name="Kimura T."/>
            <person name="Kishida Y."/>
            <person name="Kiyokawa C."/>
            <person name="Kohara M."/>
            <person name="Matsumoto M."/>
            <person name="Matsuno A."/>
            <person name="Nakazaki N."/>
            <person name="Shimpo S."/>
            <person name="Sugimoto M."/>
            <person name="Takeuchi C."/>
            <person name="Yamada M."/>
            <person name="Tabata S."/>
        </authorList>
    </citation>
    <scope>NUCLEOTIDE SEQUENCE [LARGE SCALE GENOMIC DNA]</scope>
    <source>
        <strain evidence="7">IAM M-273 / NIES-2133 / BP-1</strain>
    </source>
</reference>
<name>Q8DM79_THEVB</name>
<dbReference type="STRING" id="197221.gene:10746826"/>
<dbReference type="eggNOG" id="COG0367">
    <property type="taxonomic scope" value="Bacteria"/>
</dbReference>
<dbReference type="EnsemblBacteria" id="BAC07797">
    <property type="protein sequence ID" value="BAC07797"/>
    <property type="gene ID" value="BAC07797"/>
</dbReference>
<dbReference type="SUPFAM" id="SSF56235">
    <property type="entry name" value="N-terminal nucleophile aminohydrolases (Ntn hydrolases)"/>
    <property type="match status" value="1"/>
</dbReference>
<comment type="catalytic activity">
    <reaction evidence="4">
        <text>L-aspartate + L-glutamine + ATP + H2O = L-asparagine + L-glutamate + AMP + diphosphate + H(+)</text>
        <dbReference type="Rhea" id="RHEA:12228"/>
        <dbReference type="ChEBI" id="CHEBI:15377"/>
        <dbReference type="ChEBI" id="CHEBI:15378"/>
        <dbReference type="ChEBI" id="CHEBI:29985"/>
        <dbReference type="ChEBI" id="CHEBI:29991"/>
        <dbReference type="ChEBI" id="CHEBI:30616"/>
        <dbReference type="ChEBI" id="CHEBI:33019"/>
        <dbReference type="ChEBI" id="CHEBI:58048"/>
        <dbReference type="ChEBI" id="CHEBI:58359"/>
        <dbReference type="ChEBI" id="CHEBI:456215"/>
        <dbReference type="EC" id="6.3.5.4"/>
    </reaction>
</comment>
<accession>Q8DM79</accession>
<dbReference type="InterPro" id="IPR001962">
    <property type="entry name" value="Asn_synthase"/>
</dbReference>
<dbReference type="Proteomes" id="UP000000440">
    <property type="component" value="Chromosome"/>
</dbReference>
<dbReference type="InterPro" id="IPR029055">
    <property type="entry name" value="Ntn_hydrolases_N"/>
</dbReference>
<protein>
    <recommendedName>
        <fullName evidence="2">asparagine synthase (glutamine-hydrolyzing)</fullName>
        <ecNumber evidence="2">6.3.5.4</ecNumber>
    </recommendedName>
</protein>
<keyword evidence="3" id="KW-0061">Asparagine biosynthesis</keyword>
<evidence type="ECO:0000313" key="6">
    <source>
        <dbReference type="EMBL" id="BAC07797.1"/>
    </source>
</evidence>
<feature type="domain" description="Glutamine amidotransferase type-2" evidence="5">
    <location>
        <begin position="1"/>
        <end position="92"/>
    </location>
</feature>
<sequence>MFALALWDRLARLLFLARDRIGEQPLYWGWAGRDLVFGSELKALRRYPDFPREIYREALGLYVRYAYVPAPWSIHPGVFKLEPSCILELSGPVTAAPPTAPLRPGGSFEGLSIRRYWSLAHLVAQGAQERFTDEGEVIAAVEAALETAVSRQLIPDVQLGAFLSGGIDSSLVVALMRKVTDVPV</sequence>
<proteinExistence type="predicted"/>
<dbReference type="Pfam" id="PF00733">
    <property type="entry name" value="Asn_synthase"/>
    <property type="match status" value="1"/>
</dbReference>
<evidence type="ECO:0000313" key="7">
    <source>
        <dbReference type="Proteomes" id="UP000000440"/>
    </source>
</evidence>
<dbReference type="GO" id="GO:0005829">
    <property type="term" value="C:cytosol"/>
    <property type="evidence" value="ECO:0007669"/>
    <property type="project" value="TreeGrafter"/>
</dbReference>
<dbReference type="InterPro" id="IPR017932">
    <property type="entry name" value="GATase_2_dom"/>
</dbReference>
<gene>
    <name evidence="6" type="ordered locus">tlr0244</name>
</gene>